<comment type="caution">
    <text evidence="1">The sequence shown here is derived from an EMBL/GenBank/DDBJ whole genome shotgun (WGS) entry which is preliminary data.</text>
</comment>
<reference evidence="1 2" key="1">
    <citation type="submission" date="2019-04" db="EMBL/GenBank/DDBJ databases">
        <title>Microbes associate with the intestines of laboratory mice.</title>
        <authorList>
            <person name="Navarre W."/>
            <person name="Wong E."/>
            <person name="Huang K.C."/>
            <person name="Tropini C."/>
            <person name="Ng K."/>
            <person name="Yu B."/>
        </authorList>
    </citation>
    <scope>NUCLEOTIDE SEQUENCE [LARGE SCALE GENOMIC DNA]</scope>
    <source>
        <strain evidence="1 2">NM83_B4-11</strain>
    </source>
</reference>
<protein>
    <recommendedName>
        <fullName evidence="3">DUF2293 domain-containing protein</fullName>
    </recommendedName>
</protein>
<organism evidence="1 2">
    <name type="scientific">Sphingomonas olei</name>
    <dbReference type="NCBI Taxonomy" id="1886787"/>
    <lineage>
        <taxon>Bacteria</taxon>
        <taxon>Pseudomonadati</taxon>
        <taxon>Pseudomonadota</taxon>
        <taxon>Alphaproteobacteria</taxon>
        <taxon>Sphingomonadales</taxon>
        <taxon>Sphingomonadaceae</taxon>
        <taxon>Sphingomonas</taxon>
    </lineage>
</organism>
<evidence type="ECO:0008006" key="3">
    <source>
        <dbReference type="Google" id="ProtNLM"/>
    </source>
</evidence>
<keyword evidence="2" id="KW-1185">Reference proteome</keyword>
<sequence length="217" mass="23699">MHHNSISDVEAAPTVSAAERERQRVAHLVLGQPRPTPAIPKKPEGLSKLEWKVTKARLRNEGVRLAPGIEERVALREAWRGIAGTPETKERAAGAARREGALARLVQTRAIDAHQKAAADDIAGAYALIIADVSVRTAKYERSTGGGPNAAAAAPIGRVLLERSYTRWRAGVAPHADMLLAIIVDDLSITVAARRWRMSNRRARLILVAALDSWRRR</sequence>
<accession>A0ABY2QI03</accession>
<evidence type="ECO:0000313" key="2">
    <source>
        <dbReference type="Proteomes" id="UP000308038"/>
    </source>
</evidence>
<name>A0ABY2QI03_9SPHN</name>
<proteinExistence type="predicted"/>
<dbReference type="EMBL" id="SSTI01000004">
    <property type="protein sequence ID" value="THG40428.1"/>
    <property type="molecule type" value="Genomic_DNA"/>
</dbReference>
<dbReference type="RefSeq" id="WP_136451124.1">
    <property type="nucleotide sequence ID" value="NZ_SSTI01000004.1"/>
</dbReference>
<evidence type="ECO:0000313" key="1">
    <source>
        <dbReference type="EMBL" id="THG40428.1"/>
    </source>
</evidence>
<gene>
    <name evidence="1" type="ORF">E5988_06245</name>
</gene>
<dbReference type="Proteomes" id="UP000308038">
    <property type="component" value="Unassembled WGS sequence"/>
</dbReference>